<dbReference type="SMART" id="SM00220">
    <property type="entry name" value="S_TKc"/>
    <property type="match status" value="1"/>
</dbReference>
<dbReference type="SMART" id="SM00320">
    <property type="entry name" value="WD40"/>
    <property type="match status" value="11"/>
</dbReference>
<feature type="domain" description="Protein kinase" evidence="5">
    <location>
        <begin position="16"/>
        <end position="310"/>
    </location>
</feature>
<evidence type="ECO:0000256" key="1">
    <source>
        <dbReference type="ARBA" id="ARBA00022574"/>
    </source>
</evidence>
<evidence type="ECO:0000256" key="4">
    <source>
        <dbReference type="SAM" id="MobiDB-lite"/>
    </source>
</evidence>
<name>A0ABU8U2A1_9ACTN</name>
<dbReference type="PROSITE" id="PS50011">
    <property type="entry name" value="PROTEIN_KINASE_DOM"/>
    <property type="match status" value="1"/>
</dbReference>
<keyword evidence="1 3" id="KW-0853">WD repeat</keyword>
<dbReference type="Gene3D" id="2.130.10.10">
    <property type="entry name" value="YVTN repeat-like/Quinoprotein amine dehydrogenase"/>
    <property type="match status" value="4"/>
</dbReference>
<organism evidence="6 7">
    <name type="scientific">Streptomyces caledonius</name>
    <dbReference type="NCBI Taxonomy" id="3134107"/>
    <lineage>
        <taxon>Bacteria</taxon>
        <taxon>Bacillati</taxon>
        <taxon>Actinomycetota</taxon>
        <taxon>Actinomycetes</taxon>
        <taxon>Kitasatosporales</taxon>
        <taxon>Streptomycetaceae</taxon>
        <taxon>Streptomyces</taxon>
    </lineage>
</organism>
<keyword evidence="6" id="KW-0808">Transferase</keyword>
<feature type="region of interest" description="Disordered" evidence="4">
    <location>
        <begin position="1213"/>
        <end position="1251"/>
    </location>
</feature>
<dbReference type="InterPro" id="IPR011009">
    <property type="entry name" value="Kinase-like_dom_sf"/>
</dbReference>
<feature type="compositionally biased region" description="Basic residues" evidence="4">
    <location>
        <begin position="1238"/>
        <end position="1251"/>
    </location>
</feature>
<dbReference type="Proteomes" id="UP001382904">
    <property type="component" value="Unassembled WGS sequence"/>
</dbReference>
<gene>
    <name evidence="6" type="ORF">WKI68_08175</name>
</gene>
<sequence>MTVGSWKRGDVVLGLYEVLDVLDGGGMGLVHRVRHREWNTDLAIKVPRSELAATAAQRARFEDEAGTWVGLGLHPNVVNCLYVRRVEDHPCVFAEWVDGGSLAELVRSGRLHHADGADGGDGAGAGFPVRAIDLAVQTAWGIHHAHEQGVIHQDVKPANVMVDTDTWTAKVTDFGLAGARAAAGEAAHATGPTEVSLAASYGGMTPAYCSPEQAEAAAGARVTLTRATDVWSWALSVLEMFVGDVPCERGQSAPEVFAAFLGGLRAGPGPGPQAMPPALVDLLWRCFEVDPAARPHRMDEVAAQLADIYADVAGEPYPNAVPQAAALLADGLSNQALSLLDLDRPDQAEALWRRASNVDPHHPSTVYNWAVYRWRDGRLSDEQVLAKLRTARGIEGSRWQSDHLLGLVHVERGDDDTARELLEGAPAVPEVEAARSELEGRHRLPEPERVVGHQGSVTALAVDATGGTAVSGGADGRVLVWDPGQNRIRYELARDAAAEDAGAEDLEAEDAEAAPVTAVAVSAGGRTVLAAREAGPVEVWDLAEPGVPPRLVRVLTGHTASVTAVAVTDSGRAVAARADGSFGVWDTRTGRVRARLTHPPGSFRRLDPATRRFLPEIHYEPSAVDVVGITEDGGVVVTAAPGDGSVVVWDVAEGRSLHRLVKSEDFHGTGINTVALSPGSEHALLAGNPPVHLSVWQTRTDRILSTVPNRSEFRGAVALSRDAALAVSVEGGSHPALRVWETGSGRCLRTADTRLDGLIAYQPRPVALSANGRVVVIGDEYGGLQFHPLHPPGFRAGWSYARPRNARAQDDSEARFRQLVGNAEELADQGDTVGAAAQLRAARTLPGFERHPGLRALWARLGGSSGRRTDLLGAWDRYELRGGAWTFTQNPTLAASGDGELLVTGGADGLVRVWELQSGRQLHTFPERAGQAHTVLLSEEGGLAVTADWSGTAHVWDFTTGRRAFELFGDRGRVRSVSVDRAGRHALVGDTDGALGLWNVRTRRRIRSMLAHEGPVAAVRLSPDGKYAASACSQDRTGRLWRTATGSPLLDFPSSLGDTVLRFTPDGTRLFVNTGQGVSVWDVRTCRKLYERESAYHATLALSADGGRAATHTMGVQVWDTTSGTTLAVLPEHTDMFDISSDGRYVVTGGYDRKVRVWEAATGRCVHTLEAHPESLAQVFFTADGRNVVSADLRPAIHLWELEWDYDFTAGAGRGRRRRPRRRAGDGDGAGAGDRLGVRGRRGAGPHGVHL</sequence>
<keyword evidence="2" id="KW-0677">Repeat</keyword>
<keyword evidence="7" id="KW-1185">Reference proteome</keyword>
<comment type="caution">
    <text evidence="6">The sequence shown here is derived from an EMBL/GenBank/DDBJ whole genome shotgun (WGS) entry which is preliminary data.</text>
</comment>
<feature type="repeat" description="WD" evidence="3">
    <location>
        <begin position="555"/>
        <end position="595"/>
    </location>
</feature>
<dbReference type="SUPFAM" id="SSF48452">
    <property type="entry name" value="TPR-like"/>
    <property type="match status" value="1"/>
</dbReference>
<dbReference type="PROSITE" id="PS00108">
    <property type="entry name" value="PROTEIN_KINASE_ST"/>
    <property type="match status" value="1"/>
</dbReference>
<dbReference type="InterPro" id="IPR008271">
    <property type="entry name" value="Ser/Thr_kinase_AS"/>
</dbReference>
<dbReference type="PROSITE" id="PS50294">
    <property type="entry name" value="WD_REPEATS_REGION"/>
    <property type="match status" value="1"/>
</dbReference>
<reference evidence="6 7" key="1">
    <citation type="submission" date="2024-03" db="EMBL/GenBank/DDBJ databases">
        <title>Novel Streptomyces species of biotechnological and ecological value are a feature of Machair soil.</title>
        <authorList>
            <person name="Prole J.R."/>
            <person name="Goodfellow M."/>
            <person name="Allenby N."/>
            <person name="Ward A.C."/>
        </authorList>
    </citation>
    <scope>NUCLEOTIDE SEQUENCE [LARGE SCALE GENOMIC DNA]</scope>
    <source>
        <strain evidence="6 7">MS1.HAVA.3</strain>
    </source>
</reference>
<feature type="repeat" description="WD" evidence="3">
    <location>
        <begin position="892"/>
        <end position="924"/>
    </location>
</feature>
<dbReference type="Pfam" id="PF00069">
    <property type="entry name" value="Pkinase"/>
    <property type="match status" value="1"/>
</dbReference>
<dbReference type="CDD" id="cd00200">
    <property type="entry name" value="WD40"/>
    <property type="match status" value="1"/>
</dbReference>
<dbReference type="PROSITE" id="PS00678">
    <property type="entry name" value="WD_REPEATS_1"/>
    <property type="match status" value="2"/>
</dbReference>
<dbReference type="PANTHER" id="PTHR22847">
    <property type="entry name" value="WD40 REPEAT PROTEIN"/>
    <property type="match status" value="1"/>
</dbReference>
<dbReference type="InterPro" id="IPR011047">
    <property type="entry name" value="Quinoprotein_ADH-like_sf"/>
</dbReference>
<evidence type="ECO:0000259" key="5">
    <source>
        <dbReference type="PROSITE" id="PS50011"/>
    </source>
</evidence>
<dbReference type="InterPro" id="IPR000719">
    <property type="entry name" value="Prot_kinase_dom"/>
</dbReference>
<dbReference type="SUPFAM" id="SSF50998">
    <property type="entry name" value="Quinoprotein alcohol dehydrogenase-like"/>
    <property type="match status" value="2"/>
</dbReference>
<dbReference type="InterPro" id="IPR001680">
    <property type="entry name" value="WD40_rpt"/>
</dbReference>
<dbReference type="Gene3D" id="1.10.510.10">
    <property type="entry name" value="Transferase(Phosphotransferase) domain 1"/>
    <property type="match status" value="1"/>
</dbReference>
<dbReference type="SUPFAM" id="SSF56112">
    <property type="entry name" value="Protein kinase-like (PK-like)"/>
    <property type="match status" value="1"/>
</dbReference>
<evidence type="ECO:0000256" key="2">
    <source>
        <dbReference type="ARBA" id="ARBA00022737"/>
    </source>
</evidence>
<dbReference type="InterPro" id="IPR019775">
    <property type="entry name" value="WD40_repeat_CS"/>
</dbReference>
<dbReference type="Gene3D" id="1.25.40.10">
    <property type="entry name" value="Tetratricopeptide repeat domain"/>
    <property type="match status" value="1"/>
</dbReference>
<dbReference type="Pfam" id="PF00400">
    <property type="entry name" value="WD40"/>
    <property type="match status" value="5"/>
</dbReference>
<accession>A0ABU8U2A1</accession>
<dbReference type="EMBL" id="JBBKAM010000002">
    <property type="protein sequence ID" value="MEJ8641469.1"/>
    <property type="molecule type" value="Genomic_DNA"/>
</dbReference>
<dbReference type="InterPro" id="IPR011990">
    <property type="entry name" value="TPR-like_helical_dom_sf"/>
</dbReference>
<feature type="repeat" description="WD" evidence="3">
    <location>
        <begin position="1169"/>
        <end position="1203"/>
    </location>
</feature>
<proteinExistence type="predicted"/>
<dbReference type="PROSITE" id="PS50082">
    <property type="entry name" value="WD_REPEATS_2"/>
    <property type="match status" value="6"/>
</dbReference>
<dbReference type="GO" id="GO:0016301">
    <property type="term" value="F:kinase activity"/>
    <property type="evidence" value="ECO:0007669"/>
    <property type="project" value="UniProtKB-KW"/>
</dbReference>
<feature type="repeat" description="WD" evidence="3">
    <location>
        <begin position="1140"/>
        <end position="1168"/>
    </location>
</feature>
<dbReference type="InterPro" id="IPR015943">
    <property type="entry name" value="WD40/YVTN_repeat-like_dom_sf"/>
</dbReference>
<protein>
    <submittedName>
        <fullName evidence="6">Protein kinase</fullName>
    </submittedName>
</protein>
<keyword evidence="6" id="KW-0418">Kinase</keyword>
<dbReference type="CDD" id="cd14014">
    <property type="entry name" value="STKc_PknB_like"/>
    <property type="match status" value="1"/>
</dbReference>
<evidence type="ECO:0000256" key="3">
    <source>
        <dbReference type="PROSITE-ProRule" id="PRU00221"/>
    </source>
</evidence>
<feature type="repeat" description="WD" evidence="3">
    <location>
        <begin position="967"/>
        <end position="1008"/>
    </location>
</feature>
<feature type="repeat" description="WD" evidence="3">
    <location>
        <begin position="450"/>
        <end position="482"/>
    </location>
</feature>
<evidence type="ECO:0000313" key="6">
    <source>
        <dbReference type="EMBL" id="MEJ8641469.1"/>
    </source>
</evidence>
<dbReference type="PANTHER" id="PTHR22847:SF637">
    <property type="entry name" value="WD REPEAT DOMAIN 5B"/>
    <property type="match status" value="1"/>
</dbReference>
<evidence type="ECO:0000313" key="7">
    <source>
        <dbReference type="Proteomes" id="UP001382904"/>
    </source>
</evidence>